<dbReference type="AlphaFoldDB" id="A0A0D2P5Q4"/>
<feature type="region of interest" description="Disordered" evidence="2">
    <location>
        <begin position="1"/>
        <end position="45"/>
    </location>
</feature>
<dbReference type="EMBL" id="KN817528">
    <property type="protein sequence ID" value="KJA26234.1"/>
    <property type="molecule type" value="Genomic_DNA"/>
</dbReference>
<evidence type="ECO:0000313" key="4">
    <source>
        <dbReference type="EMBL" id="KJA26234.1"/>
    </source>
</evidence>
<name>A0A0D2P5Q4_HYPSF</name>
<keyword evidence="3" id="KW-0472">Membrane</keyword>
<evidence type="ECO:0000256" key="3">
    <source>
        <dbReference type="SAM" id="Phobius"/>
    </source>
</evidence>
<feature type="coiled-coil region" evidence="1">
    <location>
        <begin position="352"/>
        <end position="386"/>
    </location>
</feature>
<dbReference type="STRING" id="945553.A0A0D2P5Q4"/>
<evidence type="ECO:0000256" key="1">
    <source>
        <dbReference type="SAM" id="Coils"/>
    </source>
</evidence>
<gene>
    <name evidence="4" type="ORF">HYPSUDRAFT_36498</name>
</gene>
<keyword evidence="3" id="KW-0812">Transmembrane</keyword>
<keyword evidence="1" id="KW-0175">Coiled coil</keyword>
<feature type="region of interest" description="Disordered" evidence="2">
    <location>
        <begin position="71"/>
        <end position="112"/>
    </location>
</feature>
<dbReference type="Proteomes" id="UP000054270">
    <property type="component" value="Unassembled WGS sequence"/>
</dbReference>
<dbReference type="OrthoDB" id="4179406at2759"/>
<reference evidence="5" key="1">
    <citation type="submission" date="2014-04" db="EMBL/GenBank/DDBJ databases">
        <title>Evolutionary Origins and Diversification of the Mycorrhizal Mutualists.</title>
        <authorList>
            <consortium name="DOE Joint Genome Institute"/>
            <consortium name="Mycorrhizal Genomics Consortium"/>
            <person name="Kohler A."/>
            <person name="Kuo A."/>
            <person name="Nagy L.G."/>
            <person name="Floudas D."/>
            <person name="Copeland A."/>
            <person name="Barry K.W."/>
            <person name="Cichocki N."/>
            <person name="Veneault-Fourrey C."/>
            <person name="LaButti K."/>
            <person name="Lindquist E.A."/>
            <person name="Lipzen A."/>
            <person name="Lundell T."/>
            <person name="Morin E."/>
            <person name="Murat C."/>
            <person name="Riley R."/>
            <person name="Ohm R."/>
            <person name="Sun H."/>
            <person name="Tunlid A."/>
            <person name="Henrissat B."/>
            <person name="Grigoriev I.V."/>
            <person name="Hibbett D.S."/>
            <person name="Martin F."/>
        </authorList>
    </citation>
    <scope>NUCLEOTIDE SEQUENCE [LARGE SCALE GENOMIC DNA]</scope>
    <source>
        <strain evidence="5">FD-334 SS-4</strain>
    </source>
</reference>
<sequence length="508" mass="56971">MTQQPAAQPRTGKADPMTGVIRERENEYISETESSERRASEDDDEWIDYHAEEDSRRRSYRKVNARASSTLADSVRLSPRKRAGRKGQAVNTARKDNTPIPSRLSRPEPAQQPPEIWQAVLDGVWAGTKFVAEYTKHLVMNALHYLRLPLSIFLSLFILSLMAGYITQSLYKAFSPVCIIPGFSRLPVCRTWTNAPIDLSGNIMKPKWADYSTLMNVQSKSFEQLLTDSAGGSGLSLEIKKAEMATSDLLARVHVSDLKARDSLTSSLSEFIDDAKKTARGLQKLTSKVGGAVDNIMAVNDYALQSIESARAEEGSHWSIKRIVTWKSPRKQTNEVVMKTFDEAMNVLSVNMERLILEAEHSLHNLNNLEERLATLHEIVAREDSTISSAKSDLLEDLWTRLGGNRKSLRNVDYHLGLLKGLGTYRQQALVHVVAALQTLRAMSEDMEDMRERVAAPDLIGDTVPVEVHMKSIQMGLDRLREGRIRAKKLEEDAVRRVLSVDDGSNED</sequence>
<dbReference type="OMA" id="ININRWT"/>
<feature type="transmembrane region" description="Helical" evidence="3">
    <location>
        <begin position="145"/>
        <end position="166"/>
    </location>
</feature>
<proteinExistence type="predicted"/>
<evidence type="ECO:0000313" key="5">
    <source>
        <dbReference type="Proteomes" id="UP000054270"/>
    </source>
</evidence>
<keyword evidence="5" id="KW-1185">Reference proteome</keyword>
<accession>A0A0D2P5Q4</accession>
<organism evidence="4 5">
    <name type="scientific">Hypholoma sublateritium (strain FD-334 SS-4)</name>
    <dbReference type="NCBI Taxonomy" id="945553"/>
    <lineage>
        <taxon>Eukaryota</taxon>
        <taxon>Fungi</taxon>
        <taxon>Dikarya</taxon>
        <taxon>Basidiomycota</taxon>
        <taxon>Agaricomycotina</taxon>
        <taxon>Agaricomycetes</taxon>
        <taxon>Agaricomycetidae</taxon>
        <taxon>Agaricales</taxon>
        <taxon>Agaricineae</taxon>
        <taxon>Strophariaceae</taxon>
        <taxon>Hypholoma</taxon>
    </lineage>
</organism>
<evidence type="ECO:0000256" key="2">
    <source>
        <dbReference type="SAM" id="MobiDB-lite"/>
    </source>
</evidence>
<keyword evidence="3" id="KW-1133">Transmembrane helix</keyword>
<protein>
    <submittedName>
        <fullName evidence="4">Uncharacterized protein</fullName>
    </submittedName>
</protein>